<organism evidence="2 3">
    <name type="scientific">Piloderma croceum (strain F 1598)</name>
    <dbReference type="NCBI Taxonomy" id="765440"/>
    <lineage>
        <taxon>Eukaryota</taxon>
        <taxon>Fungi</taxon>
        <taxon>Dikarya</taxon>
        <taxon>Basidiomycota</taxon>
        <taxon>Agaricomycotina</taxon>
        <taxon>Agaricomycetes</taxon>
        <taxon>Agaricomycetidae</taxon>
        <taxon>Atheliales</taxon>
        <taxon>Atheliaceae</taxon>
        <taxon>Piloderma</taxon>
    </lineage>
</organism>
<dbReference type="Proteomes" id="UP000054166">
    <property type="component" value="Unassembled WGS sequence"/>
</dbReference>
<evidence type="ECO:0000313" key="2">
    <source>
        <dbReference type="EMBL" id="KIM84993.1"/>
    </source>
</evidence>
<evidence type="ECO:0000313" key="3">
    <source>
        <dbReference type="Proteomes" id="UP000054166"/>
    </source>
</evidence>
<evidence type="ECO:0000256" key="1">
    <source>
        <dbReference type="SAM" id="MobiDB-lite"/>
    </source>
</evidence>
<gene>
    <name evidence="2" type="ORF">PILCRDRAFT_5994</name>
</gene>
<feature type="compositionally biased region" description="Low complexity" evidence="1">
    <location>
        <begin position="52"/>
        <end position="61"/>
    </location>
</feature>
<feature type="compositionally biased region" description="Basic and acidic residues" evidence="1">
    <location>
        <begin position="68"/>
        <end position="77"/>
    </location>
</feature>
<sequence>MPGIASSSLSSTTINHADNDFAVTHDERDLRRPPHWCQNDLDSPPLRRAYTSSSPSRSPRSYVSNGKYDIDFSKRDPFSAATIRS</sequence>
<dbReference type="InParanoid" id="A0A0C3BFB3"/>
<name>A0A0C3BFB3_PILCF</name>
<proteinExistence type="predicted"/>
<accession>A0A0C3BFB3</accession>
<dbReference type="HOGENOM" id="CLU_2513456_0_0_1"/>
<reference evidence="3" key="2">
    <citation type="submission" date="2015-01" db="EMBL/GenBank/DDBJ databases">
        <title>Evolutionary Origins and Diversification of the Mycorrhizal Mutualists.</title>
        <authorList>
            <consortium name="DOE Joint Genome Institute"/>
            <consortium name="Mycorrhizal Genomics Consortium"/>
            <person name="Kohler A."/>
            <person name="Kuo A."/>
            <person name="Nagy L.G."/>
            <person name="Floudas D."/>
            <person name="Copeland A."/>
            <person name="Barry K.W."/>
            <person name="Cichocki N."/>
            <person name="Veneault-Fourrey C."/>
            <person name="LaButti K."/>
            <person name="Lindquist E.A."/>
            <person name="Lipzen A."/>
            <person name="Lundell T."/>
            <person name="Morin E."/>
            <person name="Murat C."/>
            <person name="Riley R."/>
            <person name="Ohm R."/>
            <person name="Sun H."/>
            <person name="Tunlid A."/>
            <person name="Henrissat B."/>
            <person name="Grigoriev I.V."/>
            <person name="Hibbett D.S."/>
            <person name="Martin F."/>
        </authorList>
    </citation>
    <scope>NUCLEOTIDE SEQUENCE [LARGE SCALE GENOMIC DNA]</scope>
    <source>
        <strain evidence="3">F 1598</strain>
    </source>
</reference>
<dbReference type="EMBL" id="KN832986">
    <property type="protein sequence ID" value="KIM84993.1"/>
    <property type="molecule type" value="Genomic_DNA"/>
</dbReference>
<keyword evidence="3" id="KW-1185">Reference proteome</keyword>
<reference evidence="2 3" key="1">
    <citation type="submission" date="2014-04" db="EMBL/GenBank/DDBJ databases">
        <authorList>
            <consortium name="DOE Joint Genome Institute"/>
            <person name="Kuo A."/>
            <person name="Tarkka M."/>
            <person name="Buscot F."/>
            <person name="Kohler A."/>
            <person name="Nagy L.G."/>
            <person name="Floudas D."/>
            <person name="Copeland A."/>
            <person name="Barry K.W."/>
            <person name="Cichocki N."/>
            <person name="Veneault-Fourrey C."/>
            <person name="LaButti K."/>
            <person name="Lindquist E.A."/>
            <person name="Lipzen A."/>
            <person name="Lundell T."/>
            <person name="Morin E."/>
            <person name="Murat C."/>
            <person name="Sun H."/>
            <person name="Tunlid A."/>
            <person name="Henrissat B."/>
            <person name="Grigoriev I.V."/>
            <person name="Hibbett D.S."/>
            <person name="Martin F."/>
            <person name="Nordberg H.P."/>
            <person name="Cantor M.N."/>
            <person name="Hua S.X."/>
        </authorList>
    </citation>
    <scope>NUCLEOTIDE SEQUENCE [LARGE SCALE GENOMIC DNA]</scope>
    <source>
        <strain evidence="2 3">F 1598</strain>
    </source>
</reference>
<dbReference type="AlphaFoldDB" id="A0A0C3BFB3"/>
<protein>
    <submittedName>
        <fullName evidence="2">Uncharacterized protein</fullName>
    </submittedName>
</protein>
<feature type="region of interest" description="Disordered" evidence="1">
    <location>
        <begin position="24"/>
        <end position="85"/>
    </location>
</feature>